<dbReference type="AlphaFoldDB" id="A0AAN0RPC4"/>
<dbReference type="KEGG" id="bcen:DM39_42"/>
<keyword evidence="3" id="KW-1185">Reference proteome</keyword>
<accession>A0AAN0RPC4</accession>
<gene>
    <name evidence="2" type="ORF">DM39_42</name>
</gene>
<organism evidence="2 3">
    <name type="scientific">Burkholderia cenocepacia</name>
    <dbReference type="NCBI Taxonomy" id="95486"/>
    <lineage>
        <taxon>Bacteria</taxon>
        <taxon>Pseudomonadati</taxon>
        <taxon>Pseudomonadota</taxon>
        <taxon>Betaproteobacteria</taxon>
        <taxon>Burkholderiales</taxon>
        <taxon>Burkholderiaceae</taxon>
        <taxon>Burkholderia</taxon>
        <taxon>Burkholderia cepacia complex</taxon>
    </lineage>
</organism>
<name>A0AAN0RPC4_9BURK</name>
<dbReference type="EMBL" id="CP007783">
    <property type="protein sequence ID" value="AIO31437.1"/>
    <property type="molecule type" value="Genomic_DNA"/>
</dbReference>
<dbReference type="Proteomes" id="UP000029413">
    <property type="component" value="Chromosome 1"/>
</dbReference>
<dbReference type="InterPro" id="IPR025669">
    <property type="entry name" value="AAA_dom"/>
</dbReference>
<dbReference type="Gene3D" id="3.40.50.300">
    <property type="entry name" value="P-loop containing nucleotide triphosphate hydrolases"/>
    <property type="match status" value="1"/>
</dbReference>
<reference evidence="2 3" key="1">
    <citation type="submission" date="2014-05" db="EMBL/GenBank/DDBJ databases">
        <authorList>
            <person name="Bishop-Lilly K.A."/>
            <person name="Broomall S.M."/>
            <person name="Chain P.S."/>
            <person name="Chertkov O."/>
            <person name="Coyne S.R."/>
            <person name="Daligault H.E."/>
            <person name="Davenport K.W."/>
            <person name="Erkkila T."/>
            <person name="Frey K.G."/>
            <person name="Gibbons H.S."/>
            <person name="Gu W."/>
            <person name="Jaissle J."/>
            <person name="Johnson S.L."/>
            <person name="Koroleva G.I."/>
            <person name="Ladner J.T."/>
            <person name="Lo C.-C."/>
            <person name="Minogue T.D."/>
            <person name="Munk C."/>
            <person name="Palacios G.F."/>
            <person name="Redden C.L."/>
            <person name="Rosenzweig C.N."/>
            <person name="Scholz M.B."/>
            <person name="Teshima H."/>
            <person name="Xu Y."/>
        </authorList>
    </citation>
    <scope>NUCLEOTIDE SEQUENCE [LARGE SCALE GENOMIC DNA]</scope>
    <source>
        <strain evidence="2 3">DDS 22E-1</strain>
    </source>
</reference>
<sequence length="281" mass="30684">MAEARIVSLINMKGGVGKTTLAVGLAWELAKHSRVLLVDIDPQFNATQWLVDTAEYLNWVKTKHTILSVFQPPGQASIHAGAGGAPVATVKPTAKTTIIQIKKNGTKLDLLPSILDLMKLDAAPRGTENRLRVFLEKVRGDYDYILIDCPPTASLFSYSAFLASDAYLVPVKPDPLSVLGLPLLERAMLDYEERSGQELPRLGLIFTQVRQTDAMKATMAQVRRDYPGEVFQNMIVQTTGVAEAVEANTPVQFFNKGGKLAEVRDALTGICAEFVARVSTL</sequence>
<dbReference type="InterPro" id="IPR027417">
    <property type="entry name" value="P-loop_NTPase"/>
</dbReference>
<dbReference type="Pfam" id="PF13614">
    <property type="entry name" value="AAA_31"/>
    <property type="match status" value="1"/>
</dbReference>
<dbReference type="CDD" id="cd02042">
    <property type="entry name" value="ParAB_family"/>
    <property type="match status" value="1"/>
</dbReference>
<dbReference type="PANTHER" id="PTHR13696">
    <property type="entry name" value="P-LOOP CONTAINING NUCLEOSIDE TRIPHOSPHATE HYDROLASE"/>
    <property type="match status" value="1"/>
</dbReference>
<dbReference type="InterPro" id="IPR050678">
    <property type="entry name" value="DNA_Partitioning_ATPase"/>
</dbReference>
<dbReference type="SUPFAM" id="SSF52540">
    <property type="entry name" value="P-loop containing nucleoside triphosphate hydrolases"/>
    <property type="match status" value="1"/>
</dbReference>
<dbReference type="PANTHER" id="PTHR13696:SF99">
    <property type="entry name" value="COBYRINIC ACID AC-DIAMIDE SYNTHASE"/>
    <property type="match status" value="1"/>
</dbReference>
<proteinExistence type="predicted"/>
<protein>
    <submittedName>
        <fullName evidence="2">CobQ/CobB/MinD/ParA nucleotide binding domain protein</fullName>
    </submittedName>
</protein>
<feature type="domain" description="AAA" evidence="1">
    <location>
        <begin position="5"/>
        <end position="186"/>
    </location>
</feature>
<evidence type="ECO:0000313" key="2">
    <source>
        <dbReference type="EMBL" id="AIO31437.1"/>
    </source>
</evidence>
<evidence type="ECO:0000259" key="1">
    <source>
        <dbReference type="Pfam" id="PF13614"/>
    </source>
</evidence>
<evidence type="ECO:0000313" key="3">
    <source>
        <dbReference type="Proteomes" id="UP000029413"/>
    </source>
</evidence>